<evidence type="ECO:0000313" key="2">
    <source>
        <dbReference type="Proteomes" id="UP001060085"/>
    </source>
</evidence>
<dbReference type="Proteomes" id="UP001060085">
    <property type="component" value="Linkage Group LG02"/>
</dbReference>
<sequence>MLPLLDEVAQSEIPVKEKTATMSTDYDPEVLGETSGDAHNSKGLCWPSFKEVQGQILCSKSYSSKACTEPSFLHPRANANMEFEAKRIVAEKKNDNQALAIFYVLELLNHLGCAEMAMFPSKYNENLVRECYANLLAEIEYSQIHAMVLSR</sequence>
<proteinExistence type="predicted"/>
<evidence type="ECO:0000313" key="1">
    <source>
        <dbReference type="EMBL" id="KAI5677036.1"/>
    </source>
</evidence>
<gene>
    <name evidence="1" type="ORF">M9H77_07986</name>
</gene>
<protein>
    <submittedName>
        <fullName evidence="1">Uncharacterized protein</fullName>
    </submittedName>
</protein>
<comment type="caution">
    <text evidence="1">The sequence shown here is derived from an EMBL/GenBank/DDBJ whole genome shotgun (WGS) entry which is preliminary data.</text>
</comment>
<organism evidence="1 2">
    <name type="scientific">Catharanthus roseus</name>
    <name type="common">Madagascar periwinkle</name>
    <name type="synonym">Vinca rosea</name>
    <dbReference type="NCBI Taxonomy" id="4058"/>
    <lineage>
        <taxon>Eukaryota</taxon>
        <taxon>Viridiplantae</taxon>
        <taxon>Streptophyta</taxon>
        <taxon>Embryophyta</taxon>
        <taxon>Tracheophyta</taxon>
        <taxon>Spermatophyta</taxon>
        <taxon>Magnoliopsida</taxon>
        <taxon>eudicotyledons</taxon>
        <taxon>Gunneridae</taxon>
        <taxon>Pentapetalae</taxon>
        <taxon>asterids</taxon>
        <taxon>lamiids</taxon>
        <taxon>Gentianales</taxon>
        <taxon>Apocynaceae</taxon>
        <taxon>Rauvolfioideae</taxon>
        <taxon>Vinceae</taxon>
        <taxon>Catharanthinae</taxon>
        <taxon>Catharanthus</taxon>
    </lineage>
</organism>
<accession>A0ACC0BWT5</accession>
<name>A0ACC0BWT5_CATRO</name>
<reference evidence="2" key="1">
    <citation type="journal article" date="2023" name="Nat. Plants">
        <title>Single-cell RNA sequencing provides a high-resolution roadmap for understanding the multicellular compartmentation of specialized metabolism.</title>
        <authorList>
            <person name="Sun S."/>
            <person name="Shen X."/>
            <person name="Li Y."/>
            <person name="Li Y."/>
            <person name="Wang S."/>
            <person name="Li R."/>
            <person name="Zhang H."/>
            <person name="Shen G."/>
            <person name="Guo B."/>
            <person name="Wei J."/>
            <person name="Xu J."/>
            <person name="St-Pierre B."/>
            <person name="Chen S."/>
            <person name="Sun C."/>
        </authorList>
    </citation>
    <scope>NUCLEOTIDE SEQUENCE [LARGE SCALE GENOMIC DNA]</scope>
</reference>
<dbReference type="EMBL" id="CM044702">
    <property type="protein sequence ID" value="KAI5677036.1"/>
    <property type="molecule type" value="Genomic_DNA"/>
</dbReference>
<keyword evidence="2" id="KW-1185">Reference proteome</keyword>